<dbReference type="GO" id="GO:0003924">
    <property type="term" value="F:GTPase activity"/>
    <property type="evidence" value="ECO:0007669"/>
    <property type="project" value="InterPro"/>
</dbReference>
<dbReference type="InterPro" id="IPR027417">
    <property type="entry name" value="P-loop_NTPase"/>
</dbReference>
<dbReference type="GO" id="GO:0005829">
    <property type="term" value="C:cytosol"/>
    <property type="evidence" value="ECO:0007669"/>
    <property type="project" value="TreeGrafter"/>
</dbReference>
<accession>A0A382BC87</accession>
<protein>
    <recommendedName>
        <fullName evidence="1">Tr-type G domain-containing protein</fullName>
    </recommendedName>
</protein>
<organism evidence="2">
    <name type="scientific">marine metagenome</name>
    <dbReference type="NCBI Taxonomy" id="408172"/>
    <lineage>
        <taxon>unclassified sequences</taxon>
        <taxon>metagenomes</taxon>
        <taxon>ecological metagenomes</taxon>
    </lineage>
</organism>
<feature type="non-terminal residue" evidence="2">
    <location>
        <position position="1"/>
    </location>
</feature>
<dbReference type="AlphaFoldDB" id="A0A382BC87"/>
<dbReference type="PANTHER" id="PTHR42908:SF8">
    <property type="entry name" value="TR-TYPE G DOMAIN-CONTAINING PROTEIN"/>
    <property type="match status" value="1"/>
</dbReference>
<dbReference type="InterPro" id="IPR000795">
    <property type="entry name" value="T_Tr_GTP-bd_dom"/>
</dbReference>
<dbReference type="EMBL" id="UINC01029100">
    <property type="protein sequence ID" value="SVB11264.1"/>
    <property type="molecule type" value="Genomic_DNA"/>
</dbReference>
<reference evidence="2" key="1">
    <citation type="submission" date="2018-05" db="EMBL/GenBank/DDBJ databases">
        <authorList>
            <person name="Lanie J.A."/>
            <person name="Ng W.-L."/>
            <person name="Kazmierczak K.M."/>
            <person name="Andrzejewski T.M."/>
            <person name="Davidsen T.M."/>
            <person name="Wayne K.J."/>
            <person name="Tettelin H."/>
            <person name="Glass J.I."/>
            <person name="Rusch D."/>
            <person name="Podicherti R."/>
            <person name="Tsui H.-C.T."/>
            <person name="Winkler M.E."/>
        </authorList>
    </citation>
    <scope>NUCLEOTIDE SEQUENCE</scope>
</reference>
<gene>
    <name evidence="2" type="ORF">METZ01_LOCUS164118</name>
</gene>
<evidence type="ECO:0000259" key="1">
    <source>
        <dbReference type="PROSITE" id="PS51722"/>
    </source>
</evidence>
<feature type="non-terminal residue" evidence="2">
    <location>
        <position position="64"/>
    </location>
</feature>
<dbReference type="Gene3D" id="3.40.50.300">
    <property type="entry name" value="P-loop containing nucleotide triphosphate hydrolases"/>
    <property type="match status" value="1"/>
</dbReference>
<name>A0A382BC87_9ZZZZ</name>
<dbReference type="SUPFAM" id="SSF52540">
    <property type="entry name" value="P-loop containing nucleoside triphosphate hydrolases"/>
    <property type="match status" value="1"/>
</dbReference>
<dbReference type="PANTHER" id="PTHR42908">
    <property type="entry name" value="TRANSLATION ELONGATION FACTOR-RELATED"/>
    <property type="match status" value="1"/>
</dbReference>
<dbReference type="GO" id="GO:1990904">
    <property type="term" value="C:ribonucleoprotein complex"/>
    <property type="evidence" value="ECO:0007669"/>
    <property type="project" value="TreeGrafter"/>
</dbReference>
<feature type="domain" description="Tr-type G" evidence="1">
    <location>
        <begin position="4"/>
        <end position="64"/>
    </location>
</feature>
<proteinExistence type="predicted"/>
<dbReference type="PROSITE" id="PS51722">
    <property type="entry name" value="G_TR_2"/>
    <property type="match status" value="1"/>
</dbReference>
<sequence length="64" mass="7068">VSTINIRNITIIAHVDHGKTTLVDALLKQNNIFGEREEPGELIMDSNPLEKEKGITILAKNTSI</sequence>
<dbReference type="Pfam" id="PF00009">
    <property type="entry name" value="GTP_EFTU"/>
    <property type="match status" value="1"/>
</dbReference>
<evidence type="ECO:0000313" key="2">
    <source>
        <dbReference type="EMBL" id="SVB11264.1"/>
    </source>
</evidence>
<dbReference type="GO" id="GO:0005525">
    <property type="term" value="F:GTP binding"/>
    <property type="evidence" value="ECO:0007669"/>
    <property type="project" value="InterPro"/>
</dbReference>
<dbReference type="PRINTS" id="PR00315">
    <property type="entry name" value="ELONGATNFCT"/>
</dbReference>